<dbReference type="AlphaFoldDB" id="A0A1K0FQ88"/>
<evidence type="ECO:0000256" key="1">
    <source>
        <dbReference type="ARBA" id="ARBA00004141"/>
    </source>
</evidence>
<protein>
    <submittedName>
        <fullName evidence="6">Peptidase S1</fullName>
    </submittedName>
</protein>
<dbReference type="PANTHER" id="PTHR43019:SF23">
    <property type="entry name" value="PROTEASE DO-LIKE 5, CHLOROPLASTIC"/>
    <property type="match status" value="1"/>
</dbReference>
<sequence>MRAVDSILIVLVLVSAVAGYRQGLLFGALSLAGFSAGALLGVQAGPLVAGPFTGVPRVVVSLVTILVPAVLGQFLAARCGLRLRDAVRGHPLRRLDEAGGAVISALAMLVLAALVVVPLRASSPAWLDRELRGSALLAGVGELLPGPARALSADLARALDADGLPAVFHGLSRISAEQVDVPDPGLAGASIVAAARSSVVKVRATPGGGPHCARGTVGSGFVYARERVMTNAHVVSGAREVRVRNGRAELDATVVAFDPDRDVAVLHVPGLTSPILRFADKPVRSGADAVVLGFPLDGPYDAQPARIRSVGRVEGPDIYGAGAVDREMYAVRTVVRGGNSGGPLVAPGGQVLGVVFAVADEDPGTGFALTAAEISHVAELGAVRAQPVDTGPCRPR</sequence>
<evidence type="ECO:0000313" key="6">
    <source>
        <dbReference type="EMBL" id="OJF15005.1"/>
    </source>
</evidence>
<dbReference type="InterPro" id="IPR001940">
    <property type="entry name" value="Peptidase_S1C"/>
</dbReference>
<comment type="caution">
    <text evidence="6">The sequence shown here is derived from an EMBL/GenBank/DDBJ whole genome shotgun (WGS) entry which is preliminary data.</text>
</comment>
<dbReference type="Pfam" id="PF13365">
    <property type="entry name" value="Trypsin_2"/>
    <property type="match status" value="1"/>
</dbReference>
<evidence type="ECO:0000256" key="5">
    <source>
        <dbReference type="SAM" id="Phobius"/>
    </source>
</evidence>
<dbReference type="EMBL" id="MEIA01000071">
    <property type="protein sequence ID" value="OJF15005.1"/>
    <property type="molecule type" value="Genomic_DNA"/>
</dbReference>
<evidence type="ECO:0000256" key="4">
    <source>
        <dbReference type="ARBA" id="ARBA00023136"/>
    </source>
</evidence>
<dbReference type="GO" id="GO:0004252">
    <property type="term" value="F:serine-type endopeptidase activity"/>
    <property type="evidence" value="ECO:0007669"/>
    <property type="project" value="InterPro"/>
</dbReference>
<dbReference type="GO" id="GO:0006508">
    <property type="term" value="P:proteolysis"/>
    <property type="evidence" value="ECO:0007669"/>
    <property type="project" value="InterPro"/>
</dbReference>
<name>A0A1K0FQ88_9ACTN</name>
<feature type="transmembrane region" description="Helical" evidence="5">
    <location>
        <begin position="98"/>
        <end position="119"/>
    </location>
</feature>
<dbReference type="InterPro" id="IPR047680">
    <property type="entry name" value="MarP-like"/>
</dbReference>
<dbReference type="GO" id="GO:0009403">
    <property type="term" value="P:toxin biosynthetic process"/>
    <property type="evidence" value="ECO:0007669"/>
    <property type="project" value="InterPro"/>
</dbReference>
<evidence type="ECO:0000313" key="7">
    <source>
        <dbReference type="Proteomes" id="UP000182486"/>
    </source>
</evidence>
<dbReference type="PRINTS" id="PR00834">
    <property type="entry name" value="PROTEASES2C"/>
</dbReference>
<evidence type="ECO:0000256" key="3">
    <source>
        <dbReference type="ARBA" id="ARBA00022989"/>
    </source>
</evidence>
<evidence type="ECO:0000256" key="2">
    <source>
        <dbReference type="ARBA" id="ARBA00022692"/>
    </source>
</evidence>
<keyword evidence="4 5" id="KW-0472">Membrane</keyword>
<dbReference type="SUPFAM" id="SSF50494">
    <property type="entry name" value="Trypsin-like serine proteases"/>
    <property type="match status" value="1"/>
</dbReference>
<dbReference type="PANTHER" id="PTHR43019">
    <property type="entry name" value="SERINE ENDOPROTEASE DEGS"/>
    <property type="match status" value="1"/>
</dbReference>
<proteinExistence type="predicted"/>
<dbReference type="RefSeq" id="WP_071803866.1">
    <property type="nucleotide sequence ID" value="NZ_MEIA01000071.1"/>
</dbReference>
<reference evidence="6 7" key="1">
    <citation type="submission" date="2016-09" db="EMBL/GenBank/DDBJ databases">
        <title>Couchioplanes caeruleus draft genome sequence.</title>
        <authorList>
            <person name="Sheehan J."/>
            <person name="Caffrey P."/>
        </authorList>
    </citation>
    <scope>NUCLEOTIDE SEQUENCE [LARGE SCALE GENOMIC DNA]</scope>
    <source>
        <strain evidence="6 7">DSM 43634</strain>
    </source>
</reference>
<dbReference type="GO" id="GO:0016020">
    <property type="term" value="C:membrane"/>
    <property type="evidence" value="ECO:0007669"/>
    <property type="project" value="UniProtKB-SubCell"/>
</dbReference>
<dbReference type="Proteomes" id="UP000182486">
    <property type="component" value="Unassembled WGS sequence"/>
</dbReference>
<dbReference type="InterPro" id="IPR009003">
    <property type="entry name" value="Peptidase_S1_PA"/>
</dbReference>
<dbReference type="InterPro" id="IPR043504">
    <property type="entry name" value="Peptidase_S1_PA_chymotrypsin"/>
</dbReference>
<keyword evidence="2 5" id="KW-0812">Transmembrane</keyword>
<dbReference type="Pfam" id="PF02674">
    <property type="entry name" value="Colicin_V"/>
    <property type="match status" value="1"/>
</dbReference>
<accession>A0A1K0FQ88</accession>
<dbReference type="InterPro" id="IPR003825">
    <property type="entry name" value="Colicin-V_CvpA"/>
</dbReference>
<gene>
    <name evidence="6" type="ORF">BG844_06700</name>
</gene>
<keyword evidence="3 5" id="KW-1133">Transmembrane helix</keyword>
<comment type="subcellular location">
    <subcellularLocation>
        <location evidence="1">Membrane</location>
        <topology evidence="1">Multi-pass membrane protein</topology>
    </subcellularLocation>
</comment>
<keyword evidence="7" id="KW-1185">Reference proteome</keyword>
<feature type="transmembrane region" description="Helical" evidence="5">
    <location>
        <begin position="59"/>
        <end position="77"/>
    </location>
</feature>
<organism evidence="6 7">
    <name type="scientific">Couchioplanes caeruleus subsp. caeruleus</name>
    <dbReference type="NCBI Taxonomy" id="56427"/>
    <lineage>
        <taxon>Bacteria</taxon>
        <taxon>Bacillati</taxon>
        <taxon>Actinomycetota</taxon>
        <taxon>Actinomycetes</taxon>
        <taxon>Micromonosporales</taxon>
        <taxon>Micromonosporaceae</taxon>
        <taxon>Couchioplanes</taxon>
    </lineage>
</organism>
<dbReference type="NCBIfam" id="NF033740">
    <property type="entry name" value="MarP_fam_protase"/>
    <property type="match status" value="1"/>
</dbReference>
<dbReference type="Gene3D" id="2.40.10.10">
    <property type="entry name" value="Trypsin-like serine proteases"/>
    <property type="match status" value="2"/>
</dbReference>